<dbReference type="Proteomes" id="UP000245119">
    <property type="component" value="Linkage Group LG8"/>
</dbReference>
<dbReference type="GO" id="GO:1902636">
    <property type="term" value="C:kinociliary basal body"/>
    <property type="evidence" value="ECO:0007669"/>
    <property type="project" value="TreeGrafter"/>
</dbReference>
<dbReference type="PANTHER" id="PTHR46787">
    <property type="entry name" value="SYNDROMES PUTATIVE CHAPERONIN-RELATED"/>
    <property type="match status" value="1"/>
</dbReference>
<dbReference type="Pfam" id="PF00118">
    <property type="entry name" value="Cpn60_TCP1"/>
    <property type="match status" value="1"/>
</dbReference>
<keyword evidence="2" id="KW-1185">Reference proteome</keyword>
<gene>
    <name evidence="1" type="ORF">C0Q70_13845</name>
</gene>
<dbReference type="GO" id="GO:0006457">
    <property type="term" value="P:protein folding"/>
    <property type="evidence" value="ECO:0007669"/>
    <property type="project" value="InterPro"/>
</dbReference>
<organism evidence="1 2">
    <name type="scientific">Pomacea canaliculata</name>
    <name type="common">Golden apple snail</name>
    <dbReference type="NCBI Taxonomy" id="400727"/>
    <lineage>
        <taxon>Eukaryota</taxon>
        <taxon>Metazoa</taxon>
        <taxon>Spiralia</taxon>
        <taxon>Lophotrochozoa</taxon>
        <taxon>Mollusca</taxon>
        <taxon>Gastropoda</taxon>
        <taxon>Caenogastropoda</taxon>
        <taxon>Architaenioglossa</taxon>
        <taxon>Ampullarioidea</taxon>
        <taxon>Ampullariidae</taxon>
        <taxon>Pomacea</taxon>
    </lineage>
</organism>
<dbReference type="EMBL" id="PZQS01000008">
    <property type="protein sequence ID" value="PVD26176.1"/>
    <property type="molecule type" value="Genomic_DNA"/>
</dbReference>
<evidence type="ECO:0000313" key="1">
    <source>
        <dbReference type="EMBL" id="PVD26176.1"/>
    </source>
</evidence>
<dbReference type="InterPro" id="IPR002423">
    <property type="entry name" value="Cpn60/GroEL/TCP-1"/>
</dbReference>
<name>A0A2T7NYD8_POMCA</name>
<dbReference type="GO" id="GO:0005524">
    <property type="term" value="F:ATP binding"/>
    <property type="evidence" value="ECO:0007669"/>
    <property type="project" value="InterPro"/>
</dbReference>
<evidence type="ECO:0000313" key="2">
    <source>
        <dbReference type="Proteomes" id="UP000245119"/>
    </source>
</evidence>
<dbReference type="InterPro" id="IPR027409">
    <property type="entry name" value="GroEL-like_apical_dom_sf"/>
</dbReference>
<dbReference type="SUPFAM" id="SSF52029">
    <property type="entry name" value="GroEL apical domain-like"/>
    <property type="match status" value="1"/>
</dbReference>
<dbReference type="STRING" id="400727.A0A2T7NYD8"/>
<dbReference type="InterPro" id="IPR028790">
    <property type="entry name" value="MKKS"/>
</dbReference>
<dbReference type="PANTHER" id="PTHR46787:SF1">
    <property type="entry name" value="MOLECULAR CHAPERONE MKKS"/>
    <property type="match status" value="1"/>
</dbReference>
<comment type="caution">
    <text evidence="1">The sequence shown here is derived from an EMBL/GenBank/DDBJ whole genome shotgun (WGS) entry which is preliminary data.</text>
</comment>
<dbReference type="OrthoDB" id="528704at2759"/>
<dbReference type="Gene3D" id="3.50.7.10">
    <property type="entry name" value="GroEL"/>
    <property type="match status" value="1"/>
</dbReference>
<dbReference type="GO" id="GO:0032502">
    <property type="term" value="P:developmental process"/>
    <property type="evidence" value="ECO:0007669"/>
    <property type="project" value="TreeGrafter"/>
</dbReference>
<sequence>MSGDAEETLNARYEGSMELIQSAADHIVSKMIAFVDSLVERNVGLLLCQKVIHPKVKSYLRQRGIIFVDRIGLQLMPYVLDLTGATAVTSVLVSPSEEYIGFLNSADHRIVQNKSYLYLRQTNSFVCTLLLCAAWDEQLAELTSVTKSVVHSLYEVLKKPVLLCGGGCWQIHMASFVRHLVLEKEEEMGHKLHISRAQLMAAAESYAQSFEAVARILVPDIKDCWIDCENWHLWQDLPDSTSSLQTKCFSCKCGLIVKSDGSALNLQPLSGSGRNIQAHHQLIAGECHRRPHLIGKHSCFENLMLDSLECVMSAIRTAALMACTMSFLTDNPSDPYPEHEVMAARILLMHTVENSRFWKQIKTKYGISQSNTITDSRQDDTENTWIPQRIPPSWSLPVTLATKPGTGLVMDTASVMTLSFITAVTHPPSTYPPILFPVNTSAVMIHENGHCTQKKKEKTVKPPTFTISGCFEPYPLKELISARTVLIKTIQGNQGNIWGPLKERLGIFPDGRRRTCTEQSVNWLPQPVPFEKWCCPIVVQSVYRGDGTSLQNFDVLSDKLSSSGTARKVFPSHNISDKPATHRVLYKRKMSLNLIGDGSGIPDKSTLHAGSDFDQQISKKNYSRTMPNSAETASAVNHSETALAVDKQSQGKNLVAPLKKKSASAQLKSFRNYGNVIKGMQGGYKKKYEIEQDRDSDWTVAADDTSRSFAS</sequence>
<protein>
    <submittedName>
        <fullName evidence="1">Uncharacterized protein</fullName>
    </submittedName>
</protein>
<dbReference type="AlphaFoldDB" id="A0A2T7NYD8"/>
<reference evidence="1 2" key="1">
    <citation type="submission" date="2018-04" db="EMBL/GenBank/DDBJ databases">
        <title>The genome of golden apple snail Pomacea canaliculata provides insight into stress tolerance and invasive adaptation.</title>
        <authorList>
            <person name="Liu C."/>
            <person name="Liu B."/>
            <person name="Ren Y."/>
            <person name="Zhang Y."/>
            <person name="Wang H."/>
            <person name="Li S."/>
            <person name="Jiang F."/>
            <person name="Yin L."/>
            <person name="Zhang G."/>
            <person name="Qian W."/>
            <person name="Fan W."/>
        </authorList>
    </citation>
    <scope>NUCLEOTIDE SEQUENCE [LARGE SCALE GENOMIC DNA]</scope>
    <source>
        <strain evidence="1">SZHN2017</strain>
        <tissue evidence="1">Muscle</tissue>
    </source>
</reference>
<dbReference type="GO" id="GO:0005737">
    <property type="term" value="C:cytoplasm"/>
    <property type="evidence" value="ECO:0007669"/>
    <property type="project" value="TreeGrafter"/>
</dbReference>
<dbReference type="GO" id="GO:0051082">
    <property type="term" value="F:unfolded protein binding"/>
    <property type="evidence" value="ECO:0007669"/>
    <property type="project" value="InterPro"/>
</dbReference>
<proteinExistence type="predicted"/>
<dbReference type="GO" id="GO:0060271">
    <property type="term" value="P:cilium assembly"/>
    <property type="evidence" value="ECO:0007669"/>
    <property type="project" value="InterPro"/>
</dbReference>
<accession>A0A2T7NYD8</accession>
<dbReference type="GO" id="GO:0051131">
    <property type="term" value="P:chaperone-mediated protein complex assembly"/>
    <property type="evidence" value="ECO:0007669"/>
    <property type="project" value="TreeGrafter"/>
</dbReference>
<dbReference type="GO" id="GO:0005634">
    <property type="term" value="C:nucleus"/>
    <property type="evidence" value="ECO:0007669"/>
    <property type="project" value="TreeGrafter"/>
</dbReference>